<evidence type="ECO:0000256" key="8">
    <source>
        <dbReference type="PROSITE-ProRule" id="PRU01360"/>
    </source>
</evidence>
<keyword evidence="4 8" id="KW-0812">Transmembrane</keyword>
<dbReference type="NCBIfam" id="TIGR04057">
    <property type="entry name" value="SusC_RagA_signa"/>
    <property type="match status" value="1"/>
</dbReference>
<dbReference type="Proteomes" id="UP000830401">
    <property type="component" value="Chromosome"/>
</dbReference>
<dbReference type="Gene3D" id="2.60.40.1120">
    <property type="entry name" value="Carboxypeptidase-like, regulatory domain"/>
    <property type="match status" value="1"/>
</dbReference>
<dbReference type="InterPro" id="IPR023997">
    <property type="entry name" value="TonB-dep_OMP_SusC/RagA_CS"/>
</dbReference>
<sequence length="1018" mass="110081">MADVPVSGRVTGENGDPLPGVTIIVKGTTQGITTNADGGFALNAPEGSTLIFSYVGFSRKEVTISGATTSLNVSLIEDTRALSEVVVVGYGTQERGSVTGAISSVGSADIVRQPVPDATQAIQGKVSGVTITSNGGAPGGAAGTSVRVRGITSAGFNSPLYVVDGFPLPAATDGNGNATNTELTNISPNDIETIDVLKDASATAIYGVRAANGVIIITTKRGKAGRTSINFDAYRGVQTVARRLDLLNAEEYATINNEARIAAGQPIALEKLRNPSALGEGTDWQDLLFRRAKIQNYSLSATGGSEKAQYALSGTYYQQDGILLGSQFERFTLRANGDVRLGRIFKVGNSIALTHLSDRQVPTNNGEYGTVQQLLRMPPTVQPYRPDGFYYQPNNDADNFTEENPLATAQRVDQKYTRNRALTTFYAELEPLKGLRFRTNVGADFIFDNNNAFAPKAPELEGYTTRPTYLIANASASSSYAPTYLIENTASYDHLFDEKHQVTLLLGQSAQQFNFSNVVASRSNYTRNDLRTINSGPINTLLANGGTIDTPRRLASYFSRVNYEFAGKYIFQATARYDGSSRFQSGEKFGFFPGVSAGWRISEEDFLKGNSVVSNLKVRAGYGQVGNELNAGRYAYLYSVNFGITYPLGDGTLQPGGAPTRLANPNLRWEKNEQTNIGIDAGFLENRFEASLDLYSRNSPNLIAGVPPSLVSGTYESVATNAASAYNRGLDFSITSHNFTGANQSLDWSTTLNLSAYKTRLVSLGAGIPYNGQGSLSGTIVRYDEGYAFGSFYGLIADGLIQTQEELTTLNTGANVNNPKNDLYYQRQATAPGDIKFRDLNGDGTITDADRTFIGNPNPNFTFGITNTLSYKNFDLSFFIQGVQGNDVYNLNRYITENALYGTTNGTTRILNRWTGPGTSNDVPRAIVGDPNGNLRVSTHYIEDGSYVRLKNLTFGYTLPRTLMSRISANQVRVYFTAQNLLTLTKYTGYDPEVSASGVDQGIYPQARVFMGGINIGF</sequence>
<keyword evidence="12" id="KW-0675">Receptor</keyword>
<name>A0ABY4G218_9BACT</name>
<dbReference type="SUPFAM" id="SSF49464">
    <property type="entry name" value="Carboxypeptidase regulatory domain-like"/>
    <property type="match status" value="1"/>
</dbReference>
<evidence type="ECO:0000256" key="2">
    <source>
        <dbReference type="ARBA" id="ARBA00022448"/>
    </source>
</evidence>
<dbReference type="InterPro" id="IPR008969">
    <property type="entry name" value="CarboxyPept-like_regulatory"/>
</dbReference>
<keyword evidence="5 9" id="KW-0798">TonB box</keyword>
<evidence type="ECO:0000259" key="10">
    <source>
        <dbReference type="Pfam" id="PF00593"/>
    </source>
</evidence>
<evidence type="ECO:0000256" key="1">
    <source>
        <dbReference type="ARBA" id="ARBA00004571"/>
    </source>
</evidence>
<dbReference type="SUPFAM" id="SSF56935">
    <property type="entry name" value="Porins"/>
    <property type="match status" value="1"/>
</dbReference>
<comment type="similarity">
    <text evidence="8 9">Belongs to the TonB-dependent receptor family.</text>
</comment>
<keyword evidence="13" id="KW-1185">Reference proteome</keyword>
<keyword evidence="7 8" id="KW-0998">Cell outer membrane</keyword>
<protein>
    <submittedName>
        <fullName evidence="12">TonB-dependent receptor</fullName>
    </submittedName>
</protein>
<dbReference type="RefSeq" id="WP_245118930.1">
    <property type="nucleotide sequence ID" value="NZ_CP095061.1"/>
</dbReference>
<gene>
    <name evidence="12" type="ORF">MUN86_15285</name>
</gene>
<reference evidence="12" key="1">
    <citation type="submission" date="2022-04" db="EMBL/GenBank/DDBJ databases">
        <title>Hymenobacter sp. isolated from the air.</title>
        <authorList>
            <person name="Won M."/>
            <person name="Lee C.-M."/>
            <person name="Woen H.-Y."/>
            <person name="Kwon S.-W."/>
        </authorList>
    </citation>
    <scope>NUCLEOTIDE SEQUENCE</scope>
    <source>
        <strain evidence="12">5420S-77</strain>
    </source>
</reference>
<dbReference type="Pfam" id="PF13715">
    <property type="entry name" value="CarbopepD_reg_2"/>
    <property type="match status" value="1"/>
</dbReference>
<feature type="domain" description="TonB-dependent receptor plug" evidence="11">
    <location>
        <begin position="97"/>
        <end position="214"/>
    </location>
</feature>
<dbReference type="EMBL" id="CP095061">
    <property type="protein sequence ID" value="UOQ64920.1"/>
    <property type="molecule type" value="Genomic_DNA"/>
</dbReference>
<dbReference type="InterPro" id="IPR037066">
    <property type="entry name" value="Plug_dom_sf"/>
</dbReference>
<accession>A0ABY4G218</accession>
<evidence type="ECO:0000256" key="5">
    <source>
        <dbReference type="ARBA" id="ARBA00023077"/>
    </source>
</evidence>
<evidence type="ECO:0000313" key="13">
    <source>
        <dbReference type="Proteomes" id="UP000830401"/>
    </source>
</evidence>
<keyword evidence="6 8" id="KW-0472">Membrane</keyword>
<keyword evidence="3 8" id="KW-1134">Transmembrane beta strand</keyword>
<evidence type="ECO:0000256" key="6">
    <source>
        <dbReference type="ARBA" id="ARBA00023136"/>
    </source>
</evidence>
<evidence type="ECO:0000256" key="4">
    <source>
        <dbReference type="ARBA" id="ARBA00022692"/>
    </source>
</evidence>
<organism evidence="12 13">
    <name type="scientific">Hymenobacter volaticus</name>
    <dbReference type="NCBI Taxonomy" id="2932254"/>
    <lineage>
        <taxon>Bacteria</taxon>
        <taxon>Pseudomonadati</taxon>
        <taxon>Bacteroidota</taxon>
        <taxon>Cytophagia</taxon>
        <taxon>Cytophagales</taxon>
        <taxon>Hymenobacteraceae</taxon>
        <taxon>Hymenobacter</taxon>
    </lineage>
</organism>
<dbReference type="NCBIfam" id="TIGR04056">
    <property type="entry name" value="OMP_RagA_SusC"/>
    <property type="match status" value="1"/>
</dbReference>
<comment type="subcellular location">
    <subcellularLocation>
        <location evidence="1 8">Cell outer membrane</location>
        <topology evidence="1 8">Multi-pass membrane protein</topology>
    </subcellularLocation>
</comment>
<dbReference type="Gene3D" id="2.170.130.10">
    <property type="entry name" value="TonB-dependent receptor, plug domain"/>
    <property type="match status" value="1"/>
</dbReference>
<dbReference type="Pfam" id="PF07715">
    <property type="entry name" value="Plug"/>
    <property type="match status" value="1"/>
</dbReference>
<dbReference type="InterPro" id="IPR039426">
    <property type="entry name" value="TonB-dep_rcpt-like"/>
</dbReference>
<evidence type="ECO:0000313" key="12">
    <source>
        <dbReference type="EMBL" id="UOQ64920.1"/>
    </source>
</evidence>
<feature type="domain" description="TonB-dependent receptor-like beta-barrel" evidence="10">
    <location>
        <begin position="387"/>
        <end position="981"/>
    </location>
</feature>
<dbReference type="InterPro" id="IPR012910">
    <property type="entry name" value="Plug_dom"/>
</dbReference>
<dbReference type="PROSITE" id="PS52016">
    <property type="entry name" value="TONB_DEPENDENT_REC_3"/>
    <property type="match status" value="1"/>
</dbReference>
<keyword evidence="2 8" id="KW-0813">Transport</keyword>
<evidence type="ECO:0000256" key="9">
    <source>
        <dbReference type="RuleBase" id="RU003357"/>
    </source>
</evidence>
<dbReference type="Gene3D" id="2.40.170.20">
    <property type="entry name" value="TonB-dependent receptor, beta-barrel domain"/>
    <property type="match status" value="1"/>
</dbReference>
<dbReference type="Pfam" id="PF00593">
    <property type="entry name" value="TonB_dep_Rec_b-barrel"/>
    <property type="match status" value="1"/>
</dbReference>
<dbReference type="InterPro" id="IPR023996">
    <property type="entry name" value="TonB-dep_OMP_SusC/RagA"/>
</dbReference>
<proteinExistence type="inferred from homology"/>
<dbReference type="InterPro" id="IPR036942">
    <property type="entry name" value="Beta-barrel_TonB_sf"/>
</dbReference>
<evidence type="ECO:0000256" key="7">
    <source>
        <dbReference type="ARBA" id="ARBA00023237"/>
    </source>
</evidence>
<dbReference type="InterPro" id="IPR000531">
    <property type="entry name" value="Beta-barrel_TonB"/>
</dbReference>
<evidence type="ECO:0000256" key="3">
    <source>
        <dbReference type="ARBA" id="ARBA00022452"/>
    </source>
</evidence>
<evidence type="ECO:0000259" key="11">
    <source>
        <dbReference type="Pfam" id="PF07715"/>
    </source>
</evidence>